<dbReference type="Proteomes" id="UP000266723">
    <property type="component" value="Unassembled WGS sequence"/>
</dbReference>
<evidence type="ECO:0000313" key="2">
    <source>
        <dbReference type="Proteomes" id="UP000266723"/>
    </source>
</evidence>
<sequence>MPNRIKPGFPLTLARVSLPHSQSLKKKKNLPGFSVNSIFTLFLLTFPLFPSQSPEFAGDRVLTKFWELTHFSFVGTAAAYGLFSRRSVESSVNSRMICVDESSLSYVCSSVFHKDSCNFRSDESHLIQVNARASVYL</sequence>
<gene>
    <name evidence="1" type="ORF">DY000_02038854</name>
</gene>
<evidence type="ECO:0000313" key="1">
    <source>
        <dbReference type="EMBL" id="KAF3530397.1"/>
    </source>
</evidence>
<name>A0ABQ7BD08_BRACR</name>
<proteinExistence type="predicted"/>
<dbReference type="EMBL" id="QGKV02001507">
    <property type="protein sequence ID" value="KAF3530397.1"/>
    <property type="molecule type" value="Genomic_DNA"/>
</dbReference>
<accession>A0ABQ7BD08</accession>
<keyword evidence="2" id="KW-1185">Reference proteome</keyword>
<protein>
    <submittedName>
        <fullName evidence="1">Uncharacterized protein</fullName>
    </submittedName>
</protein>
<organism evidence="1 2">
    <name type="scientific">Brassica cretica</name>
    <name type="common">Mustard</name>
    <dbReference type="NCBI Taxonomy" id="69181"/>
    <lineage>
        <taxon>Eukaryota</taxon>
        <taxon>Viridiplantae</taxon>
        <taxon>Streptophyta</taxon>
        <taxon>Embryophyta</taxon>
        <taxon>Tracheophyta</taxon>
        <taxon>Spermatophyta</taxon>
        <taxon>Magnoliopsida</taxon>
        <taxon>eudicotyledons</taxon>
        <taxon>Gunneridae</taxon>
        <taxon>Pentapetalae</taxon>
        <taxon>rosids</taxon>
        <taxon>malvids</taxon>
        <taxon>Brassicales</taxon>
        <taxon>Brassicaceae</taxon>
        <taxon>Brassiceae</taxon>
        <taxon>Brassica</taxon>
    </lineage>
</organism>
<reference evidence="1 2" key="1">
    <citation type="journal article" date="2020" name="BMC Genomics">
        <title>Intraspecific diversification of the crop wild relative Brassica cretica Lam. using demographic model selection.</title>
        <authorList>
            <person name="Kioukis A."/>
            <person name="Michalopoulou V.A."/>
            <person name="Briers L."/>
            <person name="Pirintsos S."/>
            <person name="Studholme D.J."/>
            <person name="Pavlidis P."/>
            <person name="Sarris P.F."/>
        </authorList>
    </citation>
    <scope>NUCLEOTIDE SEQUENCE [LARGE SCALE GENOMIC DNA]</scope>
    <source>
        <strain evidence="2">cv. PFS-1207/04</strain>
    </source>
</reference>
<dbReference type="PANTHER" id="PTHR34059">
    <property type="entry name" value="EXPRESSED PROTEIN"/>
    <property type="match status" value="1"/>
</dbReference>
<comment type="caution">
    <text evidence="1">The sequence shown here is derived from an EMBL/GenBank/DDBJ whole genome shotgun (WGS) entry which is preliminary data.</text>
</comment>
<dbReference type="PANTHER" id="PTHR34059:SF11">
    <property type="entry name" value="COTTON FIBER PROTEIN"/>
    <property type="match status" value="1"/>
</dbReference>